<dbReference type="GO" id="GO:1902201">
    <property type="term" value="P:negative regulation of bacterial-type flagellum-dependent cell motility"/>
    <property type="evidence" value="ECO:0007669"/>
    <property type="project" value="TreeGrafter"/>
</dbReference>
<dbReference type="GO" id="GO:0052621">
    <property type="term" value="F:diguanylate cyclase activity"/>
    <property type="evidence" value="ECO:0007669"/>
    <property type="project" value="UniProtKB-EC"/>
</dbReference>
<organism evidence="6 7">
    <name type="scientific">Vreelandella halophila</name>
    <dbReference type="NCBI Taxonomy" id="86177"/>
    <lineage>
        <taxon>Bacteria</taxon>
        <taxon>Pseudomonadati</taxon>
        <taxon>Pseudomonadota</taxon>
        <taxon>Gammaproteobacteria</taxon>
        <taxon>Oceanospirillales</taxon>
        <taxon>Halomonadaceae</taxon>
        <taxon>Vreelandella</taxon>
    </lineage>
</organism>
<dbReference type="GO" id="GO:0043709">
    <property type="term" value="P:cell adhesion involved in single-species biofilm formation"/>
    <property type="evidence" value="ECO:0007669"/>
    <property type="project" value="TreeGrafter"/>
</dbReference>
<accession>A0A9X5B5W0</accession>
<evidence type="ECO:0000313" key="6">
    <source>
        <dbReference type="EMBL" id="MYL28001.1"/>
    </source>
</evidence>
<dbReference type="AlphaFoldDB" id="A0A9X5B5W0"/>
<dbReference type="InterPro" id="IPR029787">
    <property type="entry name" value="Nucleotide_cyclase"/>
</dbReference>
<keyword evidence="4" id="KW-1133">Transmembrane helix</keyword>
<dbReference type="Gene3D" id="3.30.70.270">
    <property type="match status" value="1"/>
</dbReference>
<feature type="domain" description="GGDEF" evidence="5">
    <location>
        <begin position="176"/>
        <end position="306"/>
    </location>
</feature>
<dbReference type="SUPFAM" id="SSF55073">
    <property type="entry name" value="Nucleotide cyclase"/>
    <property type="match status" value="1"/>
</dbReference>
<dbReference type="InterPro" id="IPR043128">
    <property type="entry name" value="Rev_trsase/Diguanyl_cyclase"/>
</dbReference>
<evidence type="ECO:0000313" key="7">
    <source>
        <dbReference type="Proteomes" id="UP000460751"/>
    </source>
</evidence>
<dbReference type="GO" id="GO:0005886">
    <property type="term" value="C:plasma membrane"/>
    <property type="evidence" value="ECO:0007669"/>
    <property type="project" value="TreeGrafter"/>
</dbReference>
<dbReference type="Pfam" id="PF00990">
    <property type="entry name" value="GGDEF"/>
    <property type="match status" value="1"/>
</dbReference>
<comment type="catalytic activity">
    <reaction evidence="3">
        <text>2 GTP = 3',3'-c-di-GMP + 2 diphosphate</text>
        <dbReference type="Rhea" id="RHEA:24898"/>
        <dbReference type="ChEBI" id="CHEBI:33019"/>
        <dbReference type="ChEBI" id="CHEBI:37565"/>
        <dbReference type="ChEBI" id="CHEBI:58805"/>
        <dbReference type="EC" id="2.7.7.65"/>
    </reaction>
</comment>
<protein>
    <recommendedName>
        <fullName evidence="2">diguanylate cyclase</fullName>
        <ecNumber evidence="2">2.7.7.65</ecNumber>
    </recommendedName>
</protein>
<proteinExistence type="predicted"/>
<dbReference type="PANTHER" id="PTHR45138:SF9">
    <property type="entry name" value="DIGUANYLATE CYCLASE DGCM-RELATED"/>
    <property type="match status" value="1"/>
</dbReference>
<dbReference type="InterPro" id="IPR000160">
    <property type="entry name" value="GGDEF_dom"/>
</dbReference>
<feature type="transmembrane region" description="Helical" evidence="4">
    <location>
        <begin position="59"/>
        <end position="76"/>
    </location>
</feature>
<feature type="transmembrane region" description="Helical" evidence="4">
    <location>
        <begin position="108"/>
        <end position="129"/>
    </location>
</feature>
<dbReference type="InterPro" id="IPR050469">
    <property type="entry name" value="Diguanylate_Cyclase"/>
</dbReference>
<evidence type="ECO:0000256" key="1">
    <source>
        <dbReference type="ARBA" id="ARBA00001946"/>
    </source>
</evidence>
<dbReference type="SMART" id="SM00267">
    <property type="entry name" value="GGDEF"/>
    <property type="match status" value="1"/>
</dbReference>
<dbReference type="OrthoDB" id="9812260at2"/>
<evidence type="ECO:0000256" key="4">
    <source>
        <dbReference type="SAM" id="Phobius"/>
    </source>
</evidence>
<keyword evidence="4" id="KW-0472">Membrane</keyword>
<name>A0A9X5B5W0_9GAMM</name>
<feature type="transmembrane region" description="Helical" evidence="4">
    <location>
        <begin position="30"/>
        <end position="47"/>
    </location>
</feature>
<feature type="transmembrane region" description="Helical" evidence="4">
    <location>
        <begin position="83"/>
        <end position="102"/>
    </location>
</feature>
<dbReference type="PROSITE" id="PS50887">
    <property type="entry name" value="GGDEF"/>
    <property type="match status" value="1"/>
</dbReference>
<dbReference type="EMBL" id="WMEX01000009">
    <property type="protein sequence ID" value="MYL28001.1"/>
    <property type="molecule type" value="Genomic_DNA"/>
</dbReference>
<sequence>MAWRLPPVVTAVGALFLNWRLPEGNWPRPMLVLYCLSGMLMMTGLMAEHLGGAGEGEGFMAKGLVVVIALVAVLATAGARDLVLTYGIPALALGWVVMGQSLSAVEWFSALIHPMLMAVLGIVVAEELLRVRLAAFAARQELARNASTDVLTGLANRRAFDERLEAEHARSLRVGSGYALVMTDLDHFKHVNDTWGHEVGDEVLRELAQRLVSVLRTEDMLGRWGGEEFMALLPGAGEREAMTVAEKLRHAVADTLFATSAGSIPVTTSLGVAVFRGEQLPGMVARRADIALYAAKENGRNRSETA</sequence>
<gene>
    <name evidence="6" type="ORF">GLW01_14505</name>
</gene>
<dbReference type="CDD" id="cd01949">
    <property type="entry name" value="GGDEF"/>
    <property type="match status" value="1"/>
</dbReference>
<keyword evidence="7" id="KW-1185">Reference proteome</keyword>
<dbReference type="NCBIfam" id="TIGR00254">
    <property type="entry name" value="GGDEF"/>
    <property type="match status" value="1"/>
</dbReference>
<dbReference type="EC" id="2.7.7.65" evidence="2"/>
<dbReference type="PANTHER" id="PTHR45138">
    <property type="entry name" value="REGULATORY COMPONENTS OF SENSORY TRANSDUCTION SYSTEM"/>
    <property type="match status" value="1"/>
</dbReference>
<evidence type="ECO:0000256" key="2">
    <source>
        <dbReference type="ARBA" id="ARBA00012528"/>
    </source>
</evidence>
<reference evidence="6 7" key="1">
    <citation type="submission" date="2019-11" db="EMBL/GenBank/DDBJ databases">
        <title>Genome sequences of 17 halophilic strains isolated from different environments.</title>
        <authorList>
            <person name="Furrow R.E."/>
        </authorList>
    </citation>
    <scope>NUCLEOTIDE SEQUENCE [LARGE SCALE GENOMIC DNA]</scope>
    <source>
        <strain evidence="6 7">22507_15_FS</strain>
    </source>
</reference>
<dbReference type="Proteomes" id="UP000460751">
    <property type="component" value="Unassembled WGS sequence"/>
</dbReference>
<keyword evidence="4" id="KW-0812">Transmembrane</keyword>
<comment type="caution">
    <text evidence="6">The sequence shown here is derived from an EMBL/GenBank/DDBJ whole genome shotgun (WGS) entry which is preliminary data.</text>
</comment>
<comment type="cofactor">
    <cofactor evidence="1">
        <name>Mg(2+)</name>
        <dbReference type="ChEBI" id="CHEBI:18420"/>
    </cofactor>
</comment>
<evidence type="ECO:0000256" key="3">
    <source>
        <dbReference type="ARBA" id="ARBA00034247"/>
    </source>
</evidence>
<dbReference type="FunFam" id="3.30.70.270:FF:000001">
    <property type="entry name" value="Diguanylate cyclase domain protein"/>
    <property type="match status" value="1"/>
</dbReference>
<evidence type="ECO:0000259" key="5">
    <source>
        <dbReference type="PROSITE" id="PS50887"/>
    </source>
</evidence>